<evidence type="ECO:0000256" key="4">
    <source>
        <dbReference type="PIRSR" id="PIRSR000106-3"/>
    </source>
</evidence>
<evidence type="ECO:0000259" key="6">
    <source>
        <dbReference type="SMART" id="SM00919"/>
    </source>
</evidence>
<feature type="binding site" evidence="4">
    <location>
        <position position="385"/>
    </location>
    <ligand>
        <name>a divalent metal cation</name>
        <dbReference type="ChEBI" id="CHEBI:60240"/>
    </ligand>
</feature>
<comment type="cofactor">
    <cofactor evidence="4">
        <name>Mg(2+)</name>
        <dbReference type="ChEBI" id="CHEBI:18420"/>
    </cofactor>
    <cofactor evidence="4">
        <name>Mn(2+)</name>
        <dbReference type="ChEBI" id="CHEBI:29035"/>
    </cofactor>
    <text evidence="4">Divalent metal cations. Prefers magnesium or manganese.</text>
</comment>
<dbReference type="GO" id="GO:0046872">
    <property type="term" value="F:metal ion binding"/>
    <property type="evidence" value="ECO:0007669"/>
    <property type="project" value="UniProtKB-KW"/>
</dbReference>
<proteinExistence type="inferred from homology"/>
<dbReference type="PRINTS" id="PR00072">
    <property type="entry name" value="MALOXRDTASE"/>
</dbReference>
<feature type="region of interest" description="Disordered" evidence="5">
    <location>
        <begin position="33"/>
        <end position="88"/>
    </location>
</feature>
<feature type="binding site" evidence="3">
    <location>
        <position position="296"/>
    </location>
    <ligand>
        <name>(S)-malate</name>
        <dbReference type="ChEBI" id="CHEBI:15589"/>
    </ligand>
</feature>
<dbReference type="KEGG" id="bpg:Bathy08g02890"/>
<dbReference type="Gene3D" id="3.40.50.720">
    <property type="entry name" value="NAD(P)-binding Rossmann-like Domain"/>
    <property type="match status" value="1"/>
</dbReference>
<dbReference type="InterPro" id="IPR036291">
    <property type="entry name" value="NAD(P)-bd_dom_sf"/>
</dbReference>
<dbReference type="InterPro" id="IPR012302">
    <property type="entry name" value="Malic_NAD-bd"/>
</dbReference>
<dbReference type="Pfam" id="PF03949">
    <property type="entry name" value="Malic_M"/>
    <property type="match status" value="1"/>
</dbReference>
<dbReference type="PANTHER" id="PTHR23406">
    <property type="entry name" value="MALIC ENZYME-RELATED"/>
    <property type="match status" value="1"/>
</dbReference>
<dbReference type="SMART" id="SM01274">
    <property type="entry name" value="malic"/>
    <property type="match status" value="1"/>
</dbReference>
<dbReference type="GO" id="GO:0051287">
    <property type="term" value="F:NAD binding"/>
    <property type="evidence" value="ECO:0007669"/>
    <property type="project" value="InterPro"/>
</dbReference>
<evidence type="ECO:0000256" key="1">
    <source>
        <dbReference type="ARBA" id="ARBA00008785"/>
    </source>
</evidence>
<dbReference type="AlphaFoldDB" id="K8EIG1"/>
<feature type="active site" description="Proton donor" evidence="2">
    <location>
        <position position="243"/>
    </location>
</feature>
<reference evidence="8 9" key="1">
    <citation type="submission" date="2011-10" db="EMBL/GenBank/DDBJ databases">
        <authorList>
            <person name="Genoscope - CEA"/>
        </authorList>
    </citation>
    <scope>NUCLEOTIDE SEQUENCE [LARGE SCALE GENOMIC DNA]</scope>
    <source>
        <strain evidence="8 9">RCC 1105</strain>
    </source>
</reference>
<dbReference type="PANTHER" id="PTHR23406:SF79">
    <property type="entry name" value="MALATE DEHYDROGENASE (OXALOACETATE-DECARBOXYLATING)"/>
    <property type="match status" value="1"/>
</dbReference>
<dbReference type="OrthoDB" id="5365701at2759"/>
<dbReference type="InterPro" id="IPR012301">
    <property type="entry name" value="Malic_N_dom"/>
</dbReference>
<dbReference type="InterPro" id="IPR046346">
    <property type="entry name" value="Aminoacid_DH-like_N_sf"/>
</dbReference>
<feature type="domain" description="Malic enzyme NAD-binding" evidence="6">
    <location>
        <begin position="412"/>
        <end position="671"/>
    </location>
</feature>
<gene>
    <name evidence="8" type="ORF">Bathy08g02890</name>
</gene>
<protein>
    <submittedName>
        <fullName evidence="8">NADP-dependent malic enzyme</fullName>
    </submittedName>
</protein>
<evidence type="ECO:0000256" key="5">
    <source>
        <dbReference type="SAM" id="MobiDB-lite"/>
    </source>
</evidence>
<comment type="similarity">
    <text evidence="1">Belongs to the malic enzymes family.</text>
</comment>
<evidence type="ECO:0000313" key="9">
    <source>
        <dbReference type="Proteomes" id="UP000198341"/>
    </source>
</evidence>
<feature type="binding site" evidence="4">
    <location>
        <position position="386"/>
    </location>
    <ligand>
        <name>a divalent metal cation</name>
        <dbReference type="ChEBI" id="CHEBI:60240"/>
    </ligand>
</feature>
<dbReference type="SMART" id="SM00919">
    <property type="entry name" value="Malic_M"/>
    <property type="match status" value="1"/>
</dbReference>
<feature type="active site" description="Proton acceptor" evidence="2">
    <location>
        <position position="314"/>
    </location>
</feature>
<evidence type="ECO:0000256" key="3">
    <source>
        <dbReference type="PIRSR" id="PIRSR000106-2"/>
    </source>
</evidence>
<name>K8EIG1_9CHLO</name>
<evidence type="ECO:0000259" key="7">
    <source>
        <dbReference type="SMART" id="SM01274"/>
    </source>
</evidence>
<evidence type="ECO:0000313" key="8">
    <source>
        <dbReference type="EMBL" id="CCO17942.1"/>
    </source>
</evidence>
<dbReference type="SUPFAM" id="SSF51735">
    <property type="entry name" value="NAD(P)-binding Rossmann-fold domains"/>
    <property type="match status" value="1"/>
</dbReference>
<dbReference type="RefSeq" id="XP_007511821.1">
    <property type="nucleotide sequence ID" value="XM_007511759.1"/>
</dbReference>
<dbReference type="eggNOG" id="KOG1257">
    <property type="taxonomic scope" value="Eukaryota"/>
</dbReference>
<dbReference type="Gene3D" id="3.40.50.10380">
    <property type="entry name" value="Malic enzyme, N-terminal domain"/>
    <property type="match status" value="1"/>
</dbReference>
<dbReference type="Pfam" id="PF00390">
    <property type="entry name" value="malic"/>
    <property type="match status" value="1"/>
</dbReference>
<dbReference type="NCBIfam" id="NF010052">
    <property type="entry name" value="PRK13529.1"/>
    <property type="match status" value="1"/>
</dbReference>
<feature type="domain" description="Malic enzyme N-terminal" evidence="7">
    <location>
        <begin position="220"/>
        <end position="400"/>
    </location>
</feature>
<sequence>MRSIATQTTITTTATTNTNTNTGKNVFLRRLRCSSSDAHRSDKKTRTAARRNGPETTTTGASSEEEEEEEQQRRHGDDFADDDDANVKTKMMTSRRRREILTVLGALPASVEALKTFTFPVSARALTPNQTITISKTSEKMASSGYSFVNPSIDSMGFHALSDNKVYHNMATIDKEARGLVGLLPAGETTAEEVEMLRAKKSLEACGTDFERYKVLVGLQNRDEKTFYNLLRTNVEELLPILYTPTVGEACVRFGEILDRPRGLWVSLNDAGKVEKLVKRWRNEGVRIAVITDGERILGLGDQGANGMGISVGKGMVYAASGVNPEWLLPVQIDTGTNNEDHLKDPLYVGLRKNRERSQKYDLLLEETVFAIRKRYGEDVIIHFEDFAPRNAFRVLKKFQNVPGVVTYNDDIQGTAAVTVAGLIASTRIENVLPLEKQNVLFFGAGQANVGAADLFVRALKSRGLSDEDAVKRVWLFDSKGVVTTSRADFENLSSEKKRFARTESNNAYDATDLLSAVQLCQPTALVGAAAVPNAFSKPVLQEMAKNNKRPIVFALSNPTSKAECTAKEAYDFTSGKVVFASGTKFPLDSAAPQFQPGFANNAFIFPGVARGTIACKASSVTSGMFLAAAERLAKEVTREDLLVGSVFPKTIDKLSDVARAVGVAVAERAEKDGVARIEPGGNAFFGV</sequence>
<dbReference type="GO" id="GO:0006108">
    <property type="term" value="P:malate metabolic process"/>
    <property type="evidence" value="ECO:0007669"/>
    <property type="project" value="TreeGrafter"/>
</dbReference>
<feature type="binding site" evidence="3">
    <location>
        <position position="601"/>
    </location>
    <ligand>
        <name>(S)-malate</name>
        <dbReference type="ChEBI" id="CHEBI:15589"/>
    </ligand>
</feature>
<dbReference type="STRING" id="41875.K8EIG1"/>
<dbReference type="Proteomes" id="UP000198341">
    <property type="component" value="Chromosome 8"/>
</dbReference>
<keyword evidence="9" id="KW-1185">Reference proteome</keyword>
<organism evidence="8 9">
    <name type="scientific">Bathycoccus prasinos</name>
    <dbReference type="NCBI Taxonomy" id="41875"/>
    <lineage>
        <taxon>Eukaryota</taxon>
        <taxon>Viridiplantae</taxon>
        <taxon>Chlorophyta</taxon>
        <taxon>Mamiellophyceae</taxon>
        <taxon>Mamiellales</taxon>
        <taxon>Bathycoccaceae</taxon>
        <taxon>Bathycoccus</taxon>
    </lineage>
</organism>
<dbReference type="InterPro" id="IPR001891">
    <property type="entry name" value="Malic_OxRdtase"/>
</dbReference>
<dbReference type="InterPro" id="IPR037062">
    <property type="entry name" value="Malic_N_dom_sf"/>
</dbReference>
<dbReference type="GO" id="GO:0004473">
    <property type="term" value="F:malate dehydrogenase (decarboxylating) (NADP+) activity"/>
    <property type="evidence" value="ECO:0007669"/>
    <property type="project" value="TreeGrafter"/>
</dbReference>
<keyword evidence="4" id="KW-0479">Metal-binding</keyword>
<feature type="binding site" evidence="3">
    <location>
        <position position="558"/>
    </location>
    <ligand>
        <name>(S)-malate</name>
        <dbReference type="ChEBI" id="CHEBI:15589"/>
    </ligand>
</feature>
<accession>K8EIG1</accession>
<evidence type="ECO:0000256" key="2">
    <source>
        <dbReference type="PIRSR" id="PIRSR000106-1"/>
    </source>
</evidence>
<feature type="binding site" evidence="4">
    <location>
        <position position="411"/>
    </location>
    <ligand>
        <name>a divalent metal cation</name>
        <dbReference type="ChEBI" id="CHEBI:60240"/>
    </ligand>
</feature>
<dbReference type="EMBL" id="FO082271">
    <property type="protein sequence ID" value="CCO17942.1"/>
    <property type="molecule type" value="Genomic_DNA"/>
</dbReference>
<dbReference type="GeneID" id="19014268"/>
<dbReference type="SUPFAM" id="SSF53223">
    <property type="entry name" value="Aminoacid dehydrogenase-like, N-terminal domain"/>
    <property type="match status" value="1"/>
</dbReference>